<dbReference type="EMBL" id="CP011104">
    <property type="protein sequence ID" value="AKH63237.1"/>
    <property type="molecule type" value="Genomic_DNA"/>
</dbReference>
<gene>
    <name evidence="3" type="ORF">VY86_07685</name>
</gene>
<feature type="transmembrane region" description="Helical" evidence="1">
    <location>
        <begin position="7"/>
        <end position="27"/>
    </location>
</feature>
<evidence type="ECO:0000313" key="4">
    <source>
        <dbReference type="Proteomes" id="UP000034866"/>
    </source>
</evidence>
<evidence type="ECO:0000313" key="3">
    <source>
        <dbReference type="EMBL" id="AKH63237.1"/>
    </source>
</evidence>
<name>A0A0F7LN46_9GAMM</name>
<keyword evidence="1" id="KW-1133">Transmembrane helix</keyword>
<dbReference type="AlphaFoldDB" id="A0A0F7LN46"/>
<feature type="domain" description="Acyltransferase 3" evidence="2">
    <location>
        <begin position="8"/>
        <end position="319"/>
    </location>
</feature>
<dbReference type="InterPro" id="IPR052734">
    <property type="entry name" value="Nod_factor_acetyltransferase"/>
</dbReference>
<sequence>MHLNKRIDWVDSLKFLGMFYIYIGHLGQSAGNIYPFVFSFHVPLFFFISGLFFSSTENNRKLMNSVYKSFKGILIPYFIFSFISVIIISIQNSASPHEVFEMVKLCLLGVRNNIPAGSLWFLPCLFLVVLYQSFLFRVLKSNVLIFIISFYIYINIGMWWNEIPSLFFNIDSAFYYLPYYAFGALIAKKLINNWLDDSTVLIRLRNYILITISFLFFIYSYFYGGYSLFNSFSSSQGRYACYFIMTIVLFIPSIALASKLNIRPILILGKNSILLCGTEQILKITIASFFSLIGLTFSVKNPLEAIIYTCLCFFVTYFTFLKIYLSFKKE</sequence>
<organism evidence="3 4">
    <name type="scientific">Photorhabdus thracensis</name>
    <dbReference type="NCBI Taxonomy" id="230089"/>
    <lineage>
        <taxon>Bacteria</taxon>
        <taxon>Pseudomonadati</taxon>
        <taxon>Pseudomonadota</taxon>
        <taxon>Gammaproteobacteria</taxon>
        <taxon>Enterobacterales</taxon>
        <taxon>Morganellaceae</taxon>
        <taxon>Photorhabdus</taxon>
    </lineage>
</organism>
<evidence type="ECO:0000259" key="2">
    <source>
        <dbReference type="Pfam" id="PF01757"/>
    </source>
</evidence>
<dbReference type="OrthoDB" id="6623990at2"/>
<dbReference type="RefSeq" id="WP_046974525.1">
    <property type="nucleotide sequence ID" value="NZ_CP011104.1"/>
</dbReference>
<reference evidence="4" key="2">
    <citation type="submission" date="2015-03" db="EMBL/GenBank/DDBJ databases">
        <title>Genome sequence of Azospirillum thiophilum strain DSM 21654T.</title>
        <authorList>
            <person name="Kwak Y."/>
            <person name="Shin J.-H."/>
        </authorList>
    </citation>
    <scope>NUCLEOTIDE SEQUENCE [LARGE SCALE GENOMIC DNA]</scope>
    <source>
        <strain evidence="4">DSM 15199</strain>
    </source>
</reference>
<keyword evidence="1" id="KW-0472">Membrane</keyword>
<feature type="transmembrane region" description="Helical" evidence="1">
    <location>
        <begin position="305"/>
        <end position="325"/>
    </location>
</feature>
<feature type="transmembrane region" description="Helical" evidence="1">
    <location>
        <begin position="114"/>
        <end position="131"/>
    </location>
</feature>
<dbReference type="PANTHER" id="PTHR37312">
    <property type="entry name" value="MEMBRANE-BOUND ACYLTRANSFERASE YKRP-RELATED"/>
    <property type="match status" value="1"/>
</dbReference>
<dbReference type="PANTHER" id="PTHR37312:SF1">
    <property type="entry name" value="MEMBRANE-BOUND ACYLTRANSFERASE YKRP-RELATED"/>
    <property type="match status" value="1"/>
</dbReference>
<keyword evidence="1" id="KW-0812">Transmembrane</keyword>
<dbReference type="PATRIC" id="fig|230089.6.peg.1694"/>
<feature type="transmembrane region" description="Helical" evidence="1">
    <location>
        <begin position="242"/>
        <end position="260"/>
    </location>
</feature>
<protein>
    <recommendedName>
        <fullName evidence="2">Acyltransferase 3 domain-containing protein</fullName>
    </recommendedName>
</protein>
<accession>A0A0F7LN46</accession>
<dbReference type="Proteomes" id="UP000034866">
    <property type="component" value="Chromosome"/>
</dbReference>
<dbReference type="GO" id="GO:0016747">
    <property type="term" value="F:acyltransferase activity, transferring groups other than amino-acyl groups"/>
    <property type="evidence" value="ECO:0007669"/>
    <property type="project" value="InterPro"/>
</dbReference>
<keyword evidence="4" id="KW-1185">Reference proteome</keyword>
<dbReference type="InterPro" id="IPR002656">
    <property type="entry name" value="Acyl_transf_3_dom"/>
</dbReference>
<dbReference type="Pfam" id="PF01757">
    <property type="entry name" value="Acyl_transf_3"/>
    <property type="match status" value="1"/>
</dbReference>
<feature type="transmembrane region" description="Helical" evidence="1">
    <location>
        <begin position="281"/>
        <end position="299"/>
    </location>
</feature>
<reference evidence="3 4" key="1">
    <citation type="journal article" date="2015" name="J. Biotechnol.">
        <title>Complete genome sequence of Photorhabdus temperata subsp. thracensis 39-8(T), an entomopathogenic bacterium for the improved commercial bioinsecticide.</title>
        <authorList>
            <person name="Kwak Y."/>
            <person name="Shin J.H."/>
        </authorList>
    </citation>
    <scope>NUCLEOTIDE SEQUENCE [LARGE SCALE GENOMIC DNA]</scope>
    <source>
        <strain evidence="3 4">DSM 15199</strain>
    </source>
</reference>
<proteinExistence type="predicted"/>
<feature type="transmembrane region" description="Helical" evidence="1">
    <location>
        <begin position="33"/>
        <end position="53"/>
    </location>
</feature>
<dbReference type="STRING" id="230089.VY86_07685"/>
<evidence type="ECO:0000256" key="1">
    <source>
        <dbReference type="SAM" id="Phobius"/>
    </source>
</evidence>
<feature type="transmembrane region" description="Helical" evidence="1">
    <location>
        <begin position="173"/>
        <end position="192"/>
    </location>
</feature>
<feature type="transmembrane region" description="Helical" evidence="1">
    <location>
        <begin position="74"/>
        <end position="94"/>
    </location>
</feature>
<feature type="transmembrane region" description="Helical" evidence="1">
    <location>
        <begin position="204"/>
        <end position="222"/>
    </location>
</feature>
<dbReference type="KEGG" id="ptt:VY86_07685"/>
<feature type="transmembrane region" description="Helical" evidence="1">
    <location>
        <begin position="143"/>
        <end position="161"/>
    </location>
</feature>